<name>A0ABR2CTV5_9ROSI</name>
<evidence type="ECO:0000313" key="2">
    <source>
        <dbReference type="EMBL" id="KAK8523211.1"/>
    </source>
</evidence>
<evidence type="ECO:0000256" key="1">
    <source>
        <dbReference type="SAM" id="MobiDB-lite"/>
    </source>
</evidence>
<keyword evidence="3" id="KW-1185">Reference proteome</keyword>
<proteinExistence type="predicted"/>
<gene>
    <name evidence="2" type="ORF">V6N12_047739</name>
</gene>
<comment type="caution">
    <text evidence="2">The sequence shown here is derived from an EMBL/GenBank/DDBJ whole genome shotgun (WGS) entry which is preliminary data.</text>
</comment>
<protein>
    <submittedName>
        <fullName evidence="2">Uncharacterized protein</fullName>
    </submittedName>
</protein>
<evidence type="ECO:0000313" key="3">
    <source>
        <dbReference type="Proteomes" id="UP001472677"/>
    </source>
</evidence>
<feature type="region of interest" description="Disordered" evidence="1">
    <location>
        <begin position="55"/>
        <end position="74"/>
    </location>
</feature>
<dbReference type="EMBL" id="JBBPBM010000043">
    <property type="protein sequence ID" value="KAK8523211.1"/>
    <property type="molecule type" value="Genomic_DNA"/>
</dbReference>
<organism evidence="2 3">
    <name type="scientific">Hibiscus sabdariffa</name>
    <name type="common">roselle</name>
    <dbReference type="NCBI Taxonomy" id="183260"/>
    <lineage>
        <taxon>Eukaryota</taxon>
        <taxon>Viridiplantae</taxon>
        <taxon>Streptophyta</taxon>
        <taxon>Embryophyta</taxon>
        <taxon>Tracheophyta</taxon>
        <taxon>Spermatophyta</taxon>
        <taxon>Magnoliopsida</taxon>
        <taxon>eudicotyledons</taxon>
        <taxon>Gunneridae</taxon>
        <taxon>Pentapetalae</taxon>
        <taxon>rosids</taxon>
        <taxon>malvids</taxon>
        <taxon>Malvales</taxon>
        <taxon>Malvaceae</taxon>
        <taxon>Malvoideae</taxon>
        <taxon>Hibiscus</taxon>
    </lineage>
</organism>
<dbReference type="Proteomes" id="UP001472677">
    <property type="component" value="Unassembled WGS sequence"/>
</dbReference>
<accession>A0ABR2CTV5</accession>
<sequence>MAAIASPIASPTVKPKRSDHRGFWKAMNRVFVCFTPVGSSSSRRKENAVVAATSMNSNFGSPSPDHAYSTMNAEERDENLKEVIRYCKMKSEPTRSTP</sequence>
<reference evidence="2 3" key="1">
    <citation type="journal article" date="2024" name="G3 (Bethesda)">
        <title>Genome assembly of Hibiscus sabdariffa L. provides insights into metabolisms of medicinal natural products.</title>
        <authorList>
            <person name="Kim T."/>
        </authorList>
    </citation>
    <scope>NUCLEOTIDE SEQUENCE [LARGE SCALE GENOMIC DNA]</scope>
    <source>
        <strain evidence="2">TK-2024</strain>
        <tissue evidence="2">Old leaves</tissue>
    </source>
</reference>